<organism evidence="2 3">
    <name type="scientific">Sphingomonas gellani</name>
    <dbReference type="NCBI Taxonomy" id="1166340"/>
    <lineage>
        <taxon>Bacteria</taxon>
        <taxon>Pseudomonadati</taxon>
        <taxon>Pseudomonadota</taxon>
        <taxon>Alphaproteobacteria</taxon>
        <taxon>Sphingomonadales</taxon>
        <taxon>Sphingomonadaceae</taxon>
        <taxon>Sphingomonas</taxon>
    </lineage>
</organism>
<dbReference type="InterPro" id="IPR004360">
    <property type="entry name" value="Glyas_Fos-R_dOase_dom"/>
</dbReference>
<dbReference type="InterPro" id="IPR037523">
    <property type="entry name" value="VOC_core"/>
</dbReference>
<dbReference type="EMBL" id="FOCF01000006">
    <property type="protein sequence ID" value="SEN38156.1"/>
    <property type="molecule type" value="Genomic_DNA"/>
</dbReference>
<reference evidence="3" key="1">
    <citation type="submission" date="2016-10" db="EMBL/GenBank/DDBJ databases">
        <authorList>
            <person name="Varghese N."/>
            <person name="Submissions S."/>
        </authorList>
    </citation>
    <scope>NUCLEOTIDE SEQUENCE [LARGE SCALE GENOMIC DNA]</scope>
    <source>
        <strain evidence="3">S6-262</strain>
    </source>
</reference>
<dbReference type="GO" id="GO:0051213">
    <property type="term" value="F:dioxygenase activity"/>
    <property type="evidence" value="ECO:0007669"/>
    <property type="project" value="UniProtKB-KW"/>
</dbReference>
<keyword evidence="2" id="KW-0560">Oxidoreductase</keyword>
<dbReference type="Pfam" id="PF00903">
    <property type="entry name" value="Glyoxalase"/>
    <property type="match status" value="1"/>
</dbReference>
<dbReference type="PANTHER" id="PTHR21366:SF31">
    <property type="entry name" value="METALLOTHIOL TRANSFERASE FOSB"/>
    <property type="match status" value="1"/>
</dbReference>
<accession>A0A1H8G2E3</accession>
<keyword evidence="3" id="KW-1185">Reference proteome</keyword>
<dbReference type="InterPro" id="IPR029068">
    <property type="entry name" value="Glyas_Bleomycin-R_OHBP_Dase"/>
</dbReference>
<dbReference type="PROSITE" id="PS51819">
    <property type="entry name" value="VOC"/>
    <property type="match status" value="1"/>
</dbReference>
<evidence type="ECO:0000313" key="2">
    <source>
        <dbReference type="EMBL" id="SEN38156.1"/>
    </source>
</evidence>
<proteinExistence type="predicted"/>
<dbReference type="Proteomes" id="UP000199206">
    <property type="component" value="Unassembled WGS sequence"/>
</dbReference>
<name>A0A1H8G2E3_9SPHN</name>
<protein>
    <submittedName>
        <fullName evidence="2">Catechol 2,3-dioxygenase</fullName>
    </submittedName>
</protein>
<sequence>MEQQVMEVTAFDHIVFNVSDVERSAAWYASVLGMERHDSRAEDGSTRTSMTFGINKINLRPLSASQEEWFTAHTPAAGSADLCFLTDIPPGAVADHFRVLGVAIEQGPVTRNGARGPIRSAYVRDPDGSLIEVASYE</sequence>
<dbReference type="PANTHER" id="PTHR21366">
    <property type="entry name" value="GLYOXALASE FAMILY PROTEIN"/>
    <property type="match status" value="1"/>
</dbReference>
<dbReference type="OrthoDB" id="9803142at2"/>
<keyword evidence="2" id="KW-0223">Dioxygenase</keyword>
<dbReference type="RefSeq" id="WP_093666270.1">
    <property type="nucleotide sequence ID" value="NZ_FOCF01000006.1"/>
</dbReference>
<gene>
    <name evidence="2" type="ORF">SAMN05192583_2671</name>
</gene>
<dbReference type="Gene3D" id="3.10.180.10">
    <property type="entry name" value="2,3-Dihydroxybiphenyl 1,2-Dioxygenase, domain 1"/>
    <property type="match status" value="1"/>
</dbReference>
<dbReference type="STRING" id="1166340.SAMN05192583_2671"/>
<dbReference type="InterPro" id="IPR050383">
    <property type="entry name" value="GlyoxalaseI/FosfomycinResist"/>
</dbReference>
<feature type="domain" description="VOC" evidence="1">
    <location>
        <begin position="10"/>
        <end position="136"/>
    </location>
</feature>
<evidence type="ECO:0000259" key="1">
    <source>
        <dbReference type="PROSITE" id="PS51819"/>
    </source>
</evidence>
<evidence type="ECO:0000313" key="3">
    <source>
        <dbReference type="Proteomes" id="UP000199206"/>
    </source>
</evidence>
<dbReference type="SUPFAM" id="SSF54593">
    <property type="entry name" value="Glyoxalase/Bleomycin resistance protein/Dihydroxybiphenyl dioxygenase"/>
    <property type="match status" value="1"/>
</dbReference>
<dbReference type="AlphaFoldDB" id="A0A1H8G2E3"/>